<comment type="caution">
    <text evidence="1">The sequence shown here is derived from an EMBL/GenBank/DDBJ whole genome shotgun (WGS) entry which is preliminary data.</text>
</comment>
<gene>
    <name evidence="1" type="ORF">SLEP1_g22794</name>
</gene>
<accession>A0AAV5JKP2</accession>
<proteinExistence type="predicted"/>
<keyword evidence="2" id="KW-1185">Reference proteome</keyword>
<evidence type="ECO:0000313" key="2">
    <source>
        <dbReference type="Proteomes" id="UP001054252"/>
    </source>
</evidence>
<evidence type="ECO:0000313" key="1">
    <source>
        <dbReference type="EMBL" id="GKV11546.1"/>
    </source>
</evidence>
<evidence type="ECO:0008006" key="3">
    <source>
        <dbReference type="Google" id="ProtNLM"/>
    </source>
</evidence>
<sequence>MTKPSMQNQIQFNNNTQIQLMIVDFDGLDETGSRVLNQVNHGIRQRSKEYISNNLAIVANMLLLLEKFGLKMH</sequence>
<dbReference type="EMBL" id="BPVZ01000034">
    <property type="protein sequence ID" value="GKV11546.1"/>
    <property type="molecule type" value="Genomic_DNA"/>
</dbReference>
<reference evidence="1 2" key="1">
    <citation type="journal article" date="2021" name="Commun. Biol.">
        <title>The genome of Shorea leprosula (Dipterocarpaceae) highlights the ecological relevance of drought in aseasonal tropical rainforests.</title>
        <authorList>
            <person name="Ng K.K.S."/>
            <person name="Kobayashi M.J."/>
            <person name="Fawcett J.A."/>
            <person name="Hatakeyama M."/>
            <person name="Paape T."/>
            <person name="Ng C.H."/>
            <person name="Ang C.C."/>
            <person name="Tnah L.H."/>
            <person name="Lee C.T."/>
            <person name="Nishiyama T."/>
            <person name="Sese J."/>
            <person name="O'Brien M.J."/>
            <person name="Copetti D."/>
            <person name="Mohd Noor M.I."/>
            <person name="Ong R.C."/>
            <person name="Putra M."/>
            <person name="Sireger I.Z."/>
            <person name="Indrioko S."/>
            <person name="Kosugi Y."/>
            <person name="Izuno A."/>
            <person name="Isagi Y."/>
            <person name="Lee S.L."/>
            <person name="Shimizu K.K."/>
        </authorList>
    </citation>
    <scope>NUCLEOTIDE SEQUENCE [LARGE SCALE GENOMIC DNA]</scope>
    <source>
        <strain evidence="1">214</strain>
    </source>
</reference>
<dbReference type="AlphaFoldDB" id="A0AAV5JKP2"/>
<organism evidence="1 2">
    <name type="scientific">Rubroshorea leprosula</name>
    <dbReference type="NCBI Taxonomy" id="152421"/>
    <lineage>
        <taxon>Eukaryota</taxon>
        <taxon>Viridiplantae</taxon>
        <taxon>Streptophyta</taxon>
        <taxon>Embryophyta</taxon>
        <taxon>Tracheophyta</taxon>
        <taxon>Spermatophyta</taxon>
        <taxon>Magnoliopsida</taxon>
        <taxon>eudicotyledons</taxon>
        <taxon>Gunneridae</taxon>
        <taxon>Pentapetalae</taxon>
        <taxon>rosids</taxon>
        <taxon>malvids</taxon>
        <taxon>Malvales</taxon>
        <taxon>Dipterocarpaceae</taxon>
        <taxon>Rubroshorea</taxon>
    </lineage>
</organism>
<dbReference type="Proteomes" id="UP001054252">
    <property type="component" value="Unassembled WGS sequence"/>
</dbReference>
<name>A0AAV5JKP2_9ROSI</name>
<protein>
    <recommendedName>
        <fullName evidence="3">STAS domain-containing protein</fullName>
    </recommendedName>
</protein>